<protein>
    <submittedName>
        <fullName evidence="1">Uncharacterized protein</fullName>
    </submittedName>
</protein>
<reference evidence="1 2" key="1">
    <citation type="submission" date="2022-12" db="EMBL/GenBank/DDBJ databases">
        <title>Chromosome-scale assembly of the Ensete ventricosum genome.</title>
        <authorList>
            <person name="Dussert Y."/>
            <person name="Stocks J."/>
            <person name="Wendawek A."/>
            <person name="Woldeyes F."/>
            <person name="Nichols R.A."/>
            <person name="Borrell J.S."/>
        </authorList>
    </citation>
    <scope>NUCLEOTIDE SEQUENCE [LARGE SCALE GENOMIC DNA]</scope>
    <source>
        <strain evidence="2">cv. Maze</strain>
        <tissue evidence="1">Seeds</tissue>
    </source>
</reference>
<evidence type="ECO:0000313" key="2">
    <source>
        <dbReference type="Proteomes" id="UP001222027"/>
    </source>
</evidence>
<organism evidence="1 2">
    <name type="scientific">Ensete ventricosum</name>
    <name type="common">Abyssinian banana</name>
    <name type="synonym">Musa ensete</name>
    <dbReference type="NCBI Taxonomy" id="4639"/>
    <lineage>
        <taxon>Eukaryota</taxon>
        <taxon>Viridiplantae</taxon>
        <taxon>Streptophyta</taxon>
        <taxon>Embryophyta</taxon>
        <taxon>Tracheophyta</taxon>
        <taxon>Spermatophyta</taxon>
        <taxon>Magnoliopsida</taxon>
        <taxon>Liliopsida</taxon>
        <taxon>Zingiberales</taxon>
        <taxon>Musaceae</taxon>
        <taxon>Ensete</taxon>
    </lineage>
</organism>
<comment type="caution">
    <text evidence="1">The sequence shown here is derived from an EMBL/GenBank/DDBJ whole genome shotgun (WGS) entry which is preliminary data.</text>
</comment>
<dbReference type="EMBL" id="JAQQAF010000001">
    <property type="protein sequence ID" value="KAJ8511421.1"/>
    <property type="molecule type" value="Genomic_DNA"/>
</dbReference>
<keyword evidence="2" id="KW-1185">Reference proteome</keyword>
<gene>
    <name evidence="1" type="ORF">OPV22_001855</name>
</gene>
<accession>A0AAV8RSZ9</accession>
<sequence>MLPREKDRAGSCRGLDCRKRSATSVVRFRGEAGMSLACCLLPAAPPHMSILDHKEGLTLAFCDDEMSILWI</sequence>
<proteinExistence type="predicted"/>
<dbReference type="Proteomes" id="UP001222027">
    <property type="component" value="Unassembled WGS sequence"/>
</dbReference>
<evidence type="ECO:0000313" key="1">
    <source>
        <dbReference type="EMBL" id="KAJ8511421.1"/>
    </source>
</evidence>
<name>A0AAV8RSZ9_ENSVE</name>
<dbReference type="AlphaFoldDB" id="A0AAV8RSZ9"/>